<name>A0A1S1J3M6_9FLAO</name>
<evidence type="ECO:0008006" key="6">
    <source>
        <dbReference type="Google" id="ProtNLM"/>
    </source>
</evidence>
<dbReference type="AlphaFoldDB" id="A0A1S1J3M6"/>
<dbReference type="RefSeq" id="WP_070908037.1">
    <property type="nucleotide sequence ID" value="NZ_MIKE01000025.1"/>
</dbReference>
<dbReference type="PROSITE" id="PS51257">
    <property type="entry name" value="PROKAR_LIPOPROTEIN"/>
    <property type="match status" value="1"/>
</dbReference>
<reference evidence="2" key="1">
    <citation type="submission" date="2016-09" db="EMBL/GenBank/DDBJ databases">
        <authorList>
            <person name="Capua I."/>
            <person name="De Benedictis P."/>
            <person name="Joannis T."/>
            <person name="Lombin L.H."/>
            <person name="Cattoli G."/>
        </authorList>
    </citation>
    <scope>NUCLEOTIDE SEQUENCE [LARGE SCALE GENOMIC DNA]</scope>
    <source>
        <strain evidence="2">MSU</strain>
    </source>
</reference>
<evidence type="ECO:0000313" key="5">
    <source>
        <dbReference type="Proteomes" id="UP000198319"/>
    </source>
</evidence>
<dbReference type="Gene3D" id="2.60.40.10">
    <property type="entry name" value="Immunoglobulins"/>
    <property type="match status" value="1"/>
</dbReference>
<organism evidence="2 4">
    <name type="scientific">Flavobacterium tructae</name>
    <dbReference type="NCBI Taxonomy" id="1114873"/>
    <lineage>
        <taxon>Bacteria</taxon>
        <taxon>Pseudomonadati</taxon>
        <taxon>Bacteroidota</taxon>
        <taxon>Flavobacteriia</taxon>
        <taxon>Flavobacteriales</taxon>
        <taxon>Flavobacteriaceae</taxon>
        <taxon>Flavobacterium</taxon>
    </lineage>
</organism>
<dbReference type="OrthoDB" id="975810at2"/>
<feature type="chain" id="PRO_5010352540" description="Bacteroidetes PKD-like domain-containing protein" evidence="1">
    <location>
        <begin position="22"/>
        <end position="413"/>
    </location>
</feature>
<keyword evidence="1" id="KW-0732">Signal</keyword>
<gene>
    <name evidence="3" type="ORF">B0A71_07765</name>
    <name evidence="2" type="ORF">BHE19_14230</name>
</gene>
<dbReference type="EMBL" id="MUHG01000015">
    <property type="protein sequence ID" value="OXB20275.1"/>
    <property type="molecule type" value="Genomic_DNA"/>
</dbReference>
<sequence>MKKNFAHLLLLAFAAAFTGCSDDDKNDANTGEGLAIPIAVKLQDKFEVNTFKVLNITASAETSNPNYQWVLKKNPVNQTKDSIIGTTKDLRFVALYPGAYELTLNVTEGDKKGTSGTIVNVINETQNYNPYITSIQDFNPAPGMFANDLYKDGFSKADVMRVALGRISETSVGYPIDLGGFGGSIVVGFDHMVVNLSGKKDFRVYGADLTDKANPPAPGLIYVAYDKNANGKPDEDEWYEIIGSQHAKENTVKNFKITYYKPAAGKKVVVSGPNDPFLDREHVYCENNQSQTYFLPRSKTKKEYYPAWDTQNTAVYEGTKLNVNFAAVRPGQTTLWNFEAPEWGYVNAKSPDIDIDWAVDKNGNKANLPGIHFIKVVNCVSEPMGLCHQQSSMATRFSGAADLQIIKKYNLKK</sequence>
<dbReference type="STRING" id="1278819.BHE19_14230"/>
<feature type="signal peptide" evidence="1">
    <location>
        <begin position="1"/>
        <end position="21"/>
    </location>
</feature>
<dbReference type="InterPro" id="IPR013783">
    <property type="entry name" value="Ig-like_fold"/>
</dbReference>
<reference evidence="3 5" key="3">
    <citation type="submission" date="2016-11" db="EMBL/GenBank/DDBJ databases">
        <title>Whole genomes of Flavobacteriaceae.</title>
        <authorList>
            <person name="Stine C."/>
            <person name="Li C."/>
            <person name="Tadesse D."/>
        </authorList>
    </citation>
    <scope>NUCLEOTIDE SEQUENCE [LARGE SCALE GENOMIC DNA]</scope>
    <source>
        <strain evidence="3 5">ATCC BAA-2541</strain>
    </source>
</reference>
<accession>A0A1S1J3M6</accession>
<evidence type="ECO:0000313" key="2">
    <source>
        <dbReference type="EMBL" id="OHT44085.1"/>
    </source>
</evidence>
<dbReference type="Proteomes" id="UP000180252">
    <property type="component" value="Unassembled WGS sequence"/>
</dbReference>
<reference evidence="4" key="2">
    <citation type="submission" date="2016-09" db="EMBL/GenBank/DDBJ databases">
        <authorList>
            <person name="Chen S."/>
            <person name="Walker E."/>
        </authorList>
    </citation>
    <scope>NUCLEOTIDE SEQUENCE [LARGE SCALE GENOMIC DNA]</scope>
    <source>
        <strain evidence="4">MSU</strain>
    </source>
</reference>
<proteinExistence type="predicted"/>
<protein>
    <recommendedName>
        <fullName evidence="6">Bacteroidetes PKD-like domain-containing protein</fullName>
    </recommendedName>
</protein>
<dbReference type="Proteomes" id="UP000198319">
    <property type="component" value="Unassembled WGS sequence"/>
</dbReference>
<evidence type="ECO:0000313" key="3">
    <source>
        <dbReference type="EMBL" id="OXB20275.1"/>
    </source>
</evidence>
<comment type="caution">
    <text evidence="2">The sequence shown here is derived from an EMBL/GenBank/DDBJ whole genome shotgun (WGS) entry which is preliminary data.</text>
</comment>
<dbReference type="EMBL" id="MIKE01000025">
    <property type="protein sequence ID" value="OHT44085.1"/>
    <property type="molecule type" value="Genomic_DNA"/>
</dbReference>
<keyword evidence="5" id="KW-1185">Reference proteome</keyword>
<evidence type="ECO:0000313" key="4">
    <source>
        <dbReference type="Proteomes" id="UP000180252"/>
    </source>
</evidence>
<evidence type="ECO:0000256" key="1">
    <source>
        <dbReference type="SAM" id="SignalP"/>
    </source>
</evidence>